<gene>
    <name evidence="2" type="ORF">F5050DRAFT_1809718</name>
</gene>
<feature type="signal peptide" evidence="1">
    <location>
        <begin position="1"/>
        <end position="27"/>
    </location>
</feature>
<reference evidence="2" key="1">
    <citation type="submission" date="2022-08" db="EMBL/GenBank/DDBJ databases">
        <authorList>
            <consortium name="DOE Joint Genome Institute"/>
            <person name="Min B."/>
            <person name="Riley R."/>
            <person name="Sierra-Patev S."/>
            <person name="Naranjo-Ortiz M."/>
            <person name="Looney B."/>
            <person name="Konkel Z."/>
            <person name="Slot J.C."/>
            <person name="Sakamoto Y."/>
            <person name="Steenwyk J.L."/>
            <person name="Rokas A."/>
            <person name="Carro J."/>
            <person name="Camarero S."/>
            <person name="Ferreira P."/>
            <person name="Molpeceres G."/>
            <person name="Ruiz-Duenas F.J."/>
            <person name="Serrano A."/>
            <person name="Henrissat B."/>
            <person name="Drula E."/>
            <person name="Hughes K.W."/>
            <person name="Mata J.L."/>
            <person name="Ishikawa N.K."/>
            <person name="Vargas-Isla R."/>
            <person name="Ushijima S."/>
            <person name="Smith C.A."/>
            <person name="Ahrendt S."/>
            <person name="Andreopoulos W."/>
            <person name="He G."/>
            <person name="Labutti K."/>
            <person name="Lipzen A."/>
            <person name="Ng V."/>
            <person name="Sandor L."/>
            <person name="Barry K."/>
            <person name="Martinez A.T."/>
            <person name="Xiao Y."/>
            <person name="Gibbons J.G."/>
            <person name="Terashima K."/>
            <person name="Hibbett D.S."/>
            <person name="Grigoriev I.V."/>
        </authorList>
    </citation>
    <scope>NUCLEOTIDE SEQUENCE</scope>
    <source>
        <strain evidence="2">TFB10827</strain>
    </source>
</reference>
<evidence type="ECO:0000313" key="3">
    <source>
        <dbReference type="Proteomes" id="UP001163828"/>
    </source>
</evidence>
<name>A0ABQ8Q755_9AGAR</name>
<organism evidence="2 3">
    <name type="scientific">Lentinula boryana</name>
    <dbReference type="NCBI Taxonomy" id="40481"/>
    <lineage>
        <taxon>Eukaryota</taxon>
        <taxon>Fungi</taxon>
        <taxon>Dikarya</taxon>
        <taxon>Basidiomycota</taxon>
        <taxon>Agaricomycotina</taxon>
        <taxon>Agaricomycetes</taxon>
        <taxon>Agaricomycetidae</taxon>
        <taxon>Agaricales</taxon>
        <taxon>Marasmiineae</taxon>
        <taxon>Omphalotaceae</taxon>
        <taxon>Lentinula</taxon>
    </lineage>
</organism>
<keyword evidence="3" id="KW-1185">Reference proteome</keyword>
<keyword evidence="1" id="KW-0732">Signal</keyword>
<comment type="caution">
    <text evidence="2">The sequence shown here is derived from an EMBL/GenBank/DDBJ whole genome shotgun (WGS) entry which is preliminary data.</text>
</comment>
<dbReference type="EMBL" id="MU790711">
    <property type="protein sequence ID" value="KAJ3994305.1"/>
    <property type="molecule type" value="Genomic_DNA"/>
</dbReference>
<accession>A0ABQ8Q755</accession>
<proteinExistence type="predicted"/>
<feature type="chain" id="PRO_5046771553" evidence="1">
    <location>
        <begin position="28"/>
        <end position="238"/>
    </location>
</feature>
<sequence>MLPQLSSHRIICACLFLVTSLLVTVVASPLIAMSDQLERQTLTKRTEYQQAIRIGFQIPGSDTYETSFQSSSRAYSGLQLTIFFESTGLRPRIVNSNTPQLQIQTVDTPRYSPAPSKPFGKMDLGRMMNIGPDSGILECHFAVGGEVRKQQAFSIMSDVEKLKAETNKLLQLGRQGLQAGDEFKQVHDIKDDLDYINTCLVFLTLFHNSTGKPMVDAKQLDHWKDIYLQISRGRGIVI</sequence>
<dbReference type="Proteomes" id="UP001163828">
    <property type="component" value="Unassembled WGS sequence"/>
</dbReference>
<evidence type="ECO:0000256" key="1">
    <source>
        <dbReference type="SAM" id="SignalP"/>
    </source>
</evidence>
<protein>
    <submittedName>
        <fullName evidence="2">Uncharacterized protein</fullName>
    </submittedName>
</protein>
<evidence type="ECO:0000313" key="2">
    <source>
        <dbReference type="EMBL" id="KAJ3994305.1"/>
    </source>
</evidence>